<proteinExistence type="predicted"/>
<dbReference type="GO" id="GO:0005615">
    <property type="term" value="C:extracellular space"/>
    <property type="evidence" value="ECO:0007669"/>
    <property type="project" value="TreeGrafter"/>
</dbReference>
<dbReference type="InterPro" id="IPR050127">
    <property type="entry name" value="Serine_Proteases_S1"/>
</dbReference>
<dbReference type="PRINTS" id="PR00722">
    <property type="entry name" value="CHYMOTRYPSIN"/>
</dbReference>
<evidence type="ECO:0000313" key="9">
    <source>
        <dbReference type="Proteomes" id="UP000594262"/>
    </source>
</evidence>
<protein>
    <recommendedName>
        <fullName evidence="7">Peptidase S1 domain-containing protein</fullName>
    </recommendedName>
</protein>
<sequence length="248" mass="27693">MSKVVQGTDAKRGSWPWQIAIYTKSGAFICGGSIIAPQWIVSAAHCFKGEDPSKFYIVVGDYDRKTIERSELKYSIDHVINHPSYANFSSVKHDYDISMVKVSRPIRFGRFVQPACLPRNHNPNPSNCFVTGWGKTGQLKGSPAKLQQFQMQKESQYTCRNKLRQAPGSPGDKITRRMFCASATRNQNVAGICQGDSGGPFVCQENGKWVLNGIVSWGSPRCAPEDMYGVFADVSEFIPWITRTQQLN</sequence>
<evidence type="ECO:0000256" key="1">
    <source>
        <dbReference type="ARBA" id="ARBA00022670"/>
    </source>
</evidence>
<dbReference type="InterPro" id="IPR043504">
    <property type="entry name" value="Peptidase_S1_PA_chymotrypsin"/>
</dbReference>
<dbReference type="SMART" id="SM00020">
    <property type="entry name" value="Tryp_SPc"/>
    <property type="match status" value="1"/>
</dbReference>
<dbReference type="InterPro" id="IPR001314">
    <property type="entry name" value="Peptidase_S1A"/>
</dbReference>
<dbReference type="EnsemblMetazoa" id="CLYHEMT026405.1">
    <property type="protein sequence ID" value="CLYHEMP026405.1"/>
    <property type="gene ID" value="CLYHEMG026405"/>
</dbReference>
<dbReference type="InterPro" id="IPR018114">
    <property type="entry name" value="TRYPSIN_HIS"/>
</dbReference>
<dbReference type="InterPro" id="IPR001254">
    <property type="entry name" value="Trypsin_dom"/>
</dbReference>
<keyword evidence="4 6" id="KW-0720">Serine protease</keyword>
<dbReference type="PANTHER" id="PTHR24264">
    <property type="entry name" value="TRYPSIN-RELATED"/>
    <property type="match status" value="1"/>
</dbReference>
<evidence type="ECO:0000256" key="2">
    <source>
        <dbReference type="ARBA" id="ARBA00022729"/>
    </source>
</evidence>
<dbReference type="Pfam" id="PF00089">
    <property type="entry name" value="Trypsin"/>
    <property type="match status" value="1"/>
</dbReference>
<evidence type="ECO:0000259" key="7">
    <source>
        <dbReference type="PROSITE" id="PS50240"/>
    </source>
</evidence>
<keyword evidence="2" id="KW-0732">Signal</keyword>
<dbReference type="Proteomes" id="UP000594262">
    <property type="component" value="Unplaced"/>
</dbReference>
<dbReference type="PROSITE" id="PS50240">
    <property type="entry name" value="TRYPSIN_DOM"/>
    <property type="match status" value="1"/>
</dbReference>
<evidence type="ECO:0000256" key="5">
    <source>
        <dbReference type="ARBA" id="ARBA00023157"/>
    </source>
</evidence>
<organism evidence="8 9">
    <name type="scientific">Clytia hemisphaerica</name>
    <dbReference type="NCBI Taxonomy" id="252671"/>
    <lineage>
        <taxon>Eukaryota</taxon>
        <taxon>Metazoa</taxon>
        <taxon>Cnidaria</taxon>
        <taxon>Hydrozoa</taxon>
        <taxon>Hydroidolina</taxon>
        <taxon>Leptothecata</taxon>
        <taxon>Obeliida</taxon>
        <taxon>Clytiidae</taxon>
        <taxon>Clytia</taxon>
    </lineage>
</organism>
<dbReference type="AlphaFoldDB" id="A0A7M6DS57"/>
<dbReference type="PROSITE" id="PS00134">
    <property type="entry name" value="TRYPSIN_HIS"/>
    <property type="match status" value="1"/>
</dbReference>
<feature type="domain" description="Peptidase S1" evidence="7">
    <location>
        <begin position="4"/>
        <end position="246"/>
    </location>
</feature>
<dbReference type="OrthoDB" id="6018415at2759"/>
<evidence type="ECO:0000256" key="4">
    <source>
        <dbReference type="ARBA" id="ARBA00022825"/>
    </source>
</evidence>
<accession>A0A7M6DS57</accession>
<dbReference type="SUPFAM" id="SSF50494">
    <property type="entry name" value="Trypsin-like serine proteases"/>
    <property type="match status" value="1"/>
</dbReference>
<dbReference type="GO" id="GO:0006508">
    <property type="term" value="P:proteolysis"/>
    <property type="evidence" value="ECO:0007669"/>
    <property type="project" value="UniProtKB-KW"/>
</dbReference>
<evidence type="ECO:0000313" key="8">
    <source>
        <dbReference type="EnsemblMetazoa" id="CLYHEMP026405.1"/>
    </source>
</evidence>
<keyword evidence="1 6" id="KW-0645">Protease</keyword>
<dbReference type="GO" id="GO:0004252">
    <property type="term" value="F:serine-type endopeptidase activity"/>
    <property type="evidence" value="ECO:0007669"/>
    <property type="project" value="InterPro"/>
</dbReference>
<keyword evidence="9" id="KW-1185">Reference proteome</keyword>
<dbReference type="InterPro" id="IPR009003">
    <property type="entry name" value="Peptidase_S1_PA"/>
</dbReference>
<dbReference type="Gene3D" id="2.40.10.10">
    <property type="entry name" value="Trypsin-like serine proteases"/>
    <property type="match status" value="1"/>
</dbReference>
<dbReference type="PANTHER" id="PTHR24264:SF54">
    <property type="entry name" value="PEPTIDASE S1 DOMAIN-CONTAINING PROTEIN"/>
    <property type="match status" value="1"/>
</dbReference>
<name>A0A7M6DS57_9CNID</name>
<reference evidence="8" key="1">
    <citation type="submission" date="2021-01" db="UniProtKB">
        <authorList>
            <consortium name="EnsemblMetazoa"/>
        </authorList>
    </citation>
    <scope>IDENTIFICATION</scope>
</reference>
<evidence type="ECO:0000256" key="6">
    <source>
        <dbReference type="RuleBase" id="RU363034"/>
    </source>
</evidence>
<evidence type="ECO:0000256" key="3">
    <source>
        <dbReference type="ARBA" id="ARBA00022801"/>
    </source>
</evidence>
<dbReference type="FunFam" id="2.40.10.10:FF:000120">
    <property type="entry name" value="Putative serine protease"/>
    <property type="match status" value="1"/>
</dbReference>
<dbReference type="InterPro" id="IPR033116">
    <property type="entry name" value="TRYPSIN_SER"/>
</dbReference>
<keyword evidence="5" id="KW-1015">Disulfide bond</keyword>
<dbReference type="PROSITE" id="PS00135">
    <property type="entry name" value="TRYPSIN_SER"/>
    <property type="match status" value="1"/>
</dbReference>
<keyword evidence="3 6" id="KW-0378">Hydrolase</keyword>
<dbReference type="CDD" id="cd00190">
    <property type="entry name" value="Tryp_SPc"/>
    <property type="match status" value="1"/>
</dbReference>